<keyword evidence="3" id="KW-1185">Reference proteome</keyword>
<protein>
    <submittedName>
        <fullName evidence="2">Methyltransferase domain-containing protein</fullName>
    </submittedName>
</protein>
<dbReference type="InterPro" id="IPR013216">
    <property type="entry name" value="Methyltransf_11"/>
</dbReference>
<dbReference type="Proteomes" id="UP000186513">
    <property type="component" value="Unassembled WGS sequence"/>
</dbReference>
<dbReference type="AlphaFoldDB" id="A0A1K2HLB6"/>
<dbReference type="GO" id="GO:0008757">
    <property type="term" value="F:S-adenosylmethionine-dependent methyltransferase activity"/>
    <property type="evidence" value="ECO:0007669"/>
    <property type="project" value="InterPro"/>
</dbReference>
<dbReference type="PANTHER" id="PTHR42912">
    <property type="entry name" value="METHYLTRANSFERASE"/>
    <property type="match status" value="1"/>
</dbReference>
<proteinExistence type="predicted"/>
<feature type="domain" description="Methyltransferase type 11" evidence="1">
    <location>
        <begin position="57"/>
        <end position="150"/>
    </location>
</feature>
<dbReference type="GO" id="GO:0032259">
    <property type="term" value="P:methylation"/>
    <property type="evidence" value="ECO:0007669"/>
    <property type="project" value="UniProtKB-KW"/>
</dbReference>
<dbReference type="InterPro" id="IPR029063">
    <property type="entry name" value="SAM-dependent_MTases_sf"/>
</dbReference>
<evidence type="ECO:0000259" key="1">
    <source>
        <dbReference type="Pfam" id="PF08241"/>
    </source>
</evidence>
<reference evidence="2 3" key="1">
    <citation type="submission" date="2016-11" db="EMBL/GenBank/DDBJ databases">
        <authorList>
            <person name="Jaros S."/>
            <person name="Januszkiewicz K."/>
            <person name="Wedrychowicz H."/>
        </authorList>
    </citation>
    <scope>NUCLEOTIDE SEQUENCE [LARGE SCALE GENOMIC DNA]</scope>
    <source>
        <strain evidence="2 3">DSM 18899</strain>
    </source>
</reference>
<evidence type="ECO:0000313" key="2">
    <source>
        <dbReference type="EMBL" id="SFZ77507.1"/>
    </source>
</evidence>
<accession>A0A1K2HLB6</accession>
<keyword evidence="2" id="KW-0489">Methyltransferase</keyword>
<name>A0A1K2HLB6_9NEIS</name>
<gene>
    <name evidence="2" type="ORF">SAMN02745887_02461</name>
</gene>
<organism evidence="2 3">
    <name type="scientific">Chitinimonas taiwanensis DSM 18899</name>
    <dbReference type="NCBI Taxonomy" id="1121279"/>
    <lineage>
        <taxon>Bacteria</taxon>
        <taxon>Pseudomonadati</taxon>
        <taxon>Pseudomonadota</taxon>
        <taxon>Betaproteobacteria</taxon>
        <taxon>Neisseriales</taxon>
        <taxon>Chitinibacteraceae</taxon>
        <taxon>Chitinimonas</taxon>
    </lineage>
</organism>
<dbReference type="SUPFAM" id="SSF53335">
    <property type="entry name" value="S-adenosyl-L-methionine-dependent methyltransferases"/>
    <property type="match status" value="1"/>
</dbReference>
<dbReference type="RefSeq" id="WP_072428967.1">
    <property type="nucleotide sequence ID" value="NZ_FPKR01000009.1"/>
</dbReference>
<evidence type="ECO:0000313" key="3">
    <source>
        <dbReference type="Proteomes" id="UP000186513"/>
    </source>
</evidence>
<dbReference type="Gene3D" id="3.40.50.150">
    <property type="entry name" value="Vaccinia Virus protein VP39"/>
    <property type="match status" value="1"/>
</dbReference>
<dbReference type="InterPro" id="IPR050508">
    <property type="entry name" value="Methyltransf_Superfamily"/>
</dbReference>
<dbReference type="STRING" id="1121279.SAMN02745887_02461"/>
<dbReference type="PANTHER" id="PTHR42912:SF80">
    <property type="entry name" value="METHYLTRANSFERASE DOMAIN-CONTAINING PROTEIN"/>
    <property type="match status" value="1"/>
</dbReference>
<dbReference type="EMBL" id="FPKR01000009">
    <property type="protein sequence ID" value="SFZ77507.1"/>
    <property type="molecule type" value="Genomic_DNA"/>
</dbReference>
<sequence>MSENQQALIDWKTDAWKDPNMVAWYSKRMFENSGTNQLKHHLEMRFISRYATGPKVLDVGCGTGRGSIPLAQRGLDVTGIDSSQAMLDETRRLAGDTPMTLLPGDVANLPLPDSSFDFLLSLNVVVHFPHWQNILLEWDRVLKPGGRILFDIHSLDHLEAVHGPGEKTQQILQANESAVGSYMSHARSADLVAWADEHGYRVQAIVPVGGFVVSTRNHWLADLETKHWWNRLLGWMTADQKLFDFALWLETEVVWKLPCTSTGRFMVVLDKVADPEGNARWLAEQRRLNAAWRAGDSLAALPALDATSLQALKQHLIHPRNTYLMYELLNVALRHFPALPLDRYLPDEFVQLFSDWHLQSDIDQFSLRVAGDWRRNGGFGAKFEHAGVPFGPGMEYHLVRDILTTYLDVFQQGEQ</sequence>
<dbReference type="Pfam" id="PF08241">
    <property type="entry name" value="Methyltransf_11"/>
    <property type="match status" value="1"/>
</dbReference>
<keyword evidence="2" id="KW-0808">Transferase</keyword>
<dbReference type="CDD" id="cd02440">
    <property type="entry name" value="AdoMet_MTases"/>
    <property type="match status" value="1"/>
</dbReference>